<accession>A0A8C1YWZ5</accession>
<keyword evidence="2" id="KW-0472">Membrane</keyword>
<organism evidence="4 5">
    <name type="scientific">Cyprinus carpio</name>
    <name type="common">Common carp</name>
    <dbReference type="NCBI Taxonomy" id="7962"/>
    <lineage>
        <taxon>Eukaryota</taxon>
        <taxon>Metazoa</taxon>
        <taxon>Chordata</taxon>
        <taxon>Craniata</taxon>
        <taxon>Vertebrata</taxon>
        <taxon>Euteleostomi</taxon>
        <taxon>Actinopterygii</taxon>
        <taxon>Neopterygii</taxon>
        <taxon>Teleostei</taxon>
        <taxon>Ostariophysi</taxon>
        <taxon>Cypriniformes</taxon>
        <taxon>Cyprinidae</taxon>
        <taxon>Cyprininae</taxon>
        <taxon>Cyprinus</taxon>
    </lineage>
</organism>
<dbReference type="SUPFAM" id="SSF48726">
    <property type="entry name" value="Immunoglobulin"/>
    <property type="match status" value="3"/>
</dbReference>
<sequence>MYNLSPPQTHLLLFFSHRLSNCCSLMFLHWHSSSFMSVTCSPPQSFCLPLTIRHSYGFSQSKKNLSPPQAPSFLCIFMLLVTHFLCLTDPLHPLWSCSEDRMMLCWILISLFVGFLKAQENPEVIYAQVGGYVILPRENIKGDVYVNWYRGKDINITISRNPQSGIQRGKETKTHANLLSNFSLKISPVQESDFEIWRCEQHVLSSTYKKTYKLYHVTIPKVPTVIAGDSLSLECKMDSSPVKPKVTWIPPENSDCHQSNHFSKKIEIKDVSRCHSGVWTCMLEYGSKETYYTKATTTVSVIDLSASPDTIYTSSSKVNIPCSLSSDIPWSILNETGLSGGSWSFTPLSDPKSTHSLLSLSVGSVVRWNKIQGTDSPVKAEGRELKDDDLSINLPVSEKIRGVYTCSLTFSTKTLSRKVQVEVLNVSSSGGSRVYEGQSVNLTCSLGHQLTSDLEVKWNCSSCSIFFGLNLHQSTLSIPEVKVEHSGKLTCELWKKGEKLTSAVLSLKIEKAPVDIWLCVAISSGVVVFILLVVVTIICIRRHRQMMMYRRRKIKYCCCKNPQQNQKGFYKT</sequence>
<dbReference type="Pfam" id="PF00047">
    <property type="entry name" value="ig"/>
    <property type="match status" value="1"/>
</dbReference>
<dbReference type="PROSITE" id="PS50835">
    <property type="entry name" value="IG_LIKE"/>
    <property type="match status" value="2"/>
</dbReference>
<dbReference type="InterPro" id="IPR036179">
    <property type="entry name" value="Ig-like_dom_sf"/>
</dbReference>
<evidence type="ECO:0000313" key="5">
    <source>
        <dbReference type="Proteomes" id="UP000694700"/>
    </source>
</evidence>
<reference evidence="4" key="1">
    <citation type="submission" date="2025-08" db="UniProtKB">
        <authorList>
            <consortium name="Ensembl"/>
        </authorList>
    </citation>
    <scope>IDENTIFICATION</scope>
</reference>
<evidence type="ECO:0000313" key="4">
    <source>
        <dbReference type="Ensembl" id="ENSCCRP00015036525.1"/>
    </source>
</evidence>
<dbReference type="SMART" id="SM00409">
    <property type="entry name" value="IG"/>
    <property type="match status" value="4"/>
</dbReference>
<dbReference type="InterPro" id="IPR013783">
    <property type="entry name" value="Ig-like_fold"/>
</dbReference>
<protein>
    <submittedName>
        <fullName evidence="4">CD4-1 molecule</fullName>
    </submittedName>
</protein>
<feature type="domain" description="Ig-like" evidence="3">
    <location>
        <begin position="228"/>
        <end position="300"/>
    </location>
</feature>
<dbReference type="Pfam" id="PF13927">
    <property type="entry name" value="Ig_3"/>
    <property type="match status" value="1"/>
</dbReference>
<dbReference type="Gene3D" id="2.60.40.10">
    <property type="entry name" value="Immunoglobulins"/>
    <property type="match status" value="3"/>
</dbReference>
<feature type="domain" description="Ig-like" evidence="3">
    <location>
        <begin position="422"/>
        <end position="501"/>
    </location>
</feature>
<evidence type="ECO:0000256" key="2">
    <source>
        <dbReference type="SAM" id="Phobius"/>
    </source>
</evidence>
<evidence type="ECO:0000259" key="3">
    <source>
        <dbReference type="PROSITE" id="PS50835"/>
    </source>
</evidence>
<keyword evidence="2" id="KW-0812">Transmembrane</keyword>
<dbReference type="PANTHER" id="PTHR11422">
    <property type="entry name" value="T-CELL SURFACE GLYCOPROTEIN CD4"/>
    <property type="match status" value="1"/>
</dbReference>
<dbReference type="Proteomes" id="UP000694700">
    <property type="component" value="Unplaced"/>
</dbReference>
<proteinExistence type="predicted"/>
<dbReference type="InterPro" id="IPR007110">
    <property type="entry name" value="Ig-like_dom"/>
</dbReference>
<dbReference type="AlphaFoldDB" id="A0A8C1YWZ5"/>
<evidence type="ECO:0000256" key="1">
    <source>
        <dbReference type="ARBA" id="ARBA00023319"/>
    </source>
</evidence>
<dbReference type="InterPro" id="IPR013151">
    <property type="entry name" value="Immunoglobulin_dom"/>
</dbReference>
<feature type="transmembrane region" description="Helical" evidence="2">
    <location>
        <begin position="514"/>
        <end position="540"/>
    </location>
</feature>
<dbReference type="PANTHER" id="PTHR11422:SF0">
    <property type="entry name" value="T-CELL SURFACE GLYCOPROTEIN CD4"/>
    <property type="match status" value="1"/>
</dbReference>
<keyword evidence="2" id="KW-1133">Transmembrane helix</keyword>
<name>A0A8C1YWZ5_CYPCA</name>
<dbReference type="InterPro" id="IPR003599">
    <property type="entry name" value="Ig_sub"/>
</dbReference>
<keyword evidence="1" id="KW-0393">Immunoglobulin domain</keyword>
<dbReference type="Ensembl" id="ENSCCRT00015037781.1">
    <property type="protein sequence ID" value="ENSCCRP00015036525.1"/>
    <property type="gene ID" value="ENSCCRG00015015219.1"/>
</dbReference>